<dbReference type="AlphaFoldDB" id="A0AAU7CFB2"/>
<organism evidence="2">
    <name type="scientific">Singulisphaera sp. Ch08</name>
    <dbReference type="NCBI Taxonomy" id="3120278"/>
    <lineage>
        <taxon>Bacteria</taxon>
        <taxon>Pseudomonadati</taxon>
        <taxon>Planctomycetota</taxon>
        <taxon>Planctomycetia</taxon>
        <taxon>Isosphaerales</taxon>
        <taxon>Isosphaeraceae</taxon>
        <taxon>Singulisphaera</taxon>
    </lineage>
</organism>
<evidence type="ECO:0000313" key="2">
    <source>
        <dbReference type="EMBL" id="XBH03617.1"/>
    </source>
</evidence>
<keyword evidence="1" id="KW-0472">Membrane</keyword>
<gene>
    <name evidence="2" type="ORF">V5E97_35725</name>
</gene>
<reference evidence="2" key="1">
    <citation type="submission" date="2024-05" db="EMBL/GenBank/DDBJ databases">
        <title>Planctomycetes of the genus Singulisphaera possess chitinolytic capabilities.</title>
        <authorList>
            <person name="Ivanova A."/>
        </authorList>
    </citation>
    <scope>NUCLEOTIDE SEQUENCE</scope>
    <source>
        <strain evidence="2">Ch08T</strain>
    </source>
</reference>
<name>A0AAU7CFB2_9BACT</name>
<keyword evidence="1" id="KW-1133">Transmembrane helix</keyword>
<proteinExistence type="predicted"/>
<accession>A0AAU7CFB2</accession>
<keyword evidence="1" id="KW-0812">Transmembrane</keyword>
<dbReference type="RefSeq" id="WP_406696356.1">
    <property type="nucleotide sequence ID" value="NZ_CP155447.1"/>
</dbReference>
<evidence type="ECO:0000256" key="1">
    <source>
        <dbReference type="SAM" id="Phobius"/>
    </source>
</evidence>
<protein>
    <submittedName>
        <fullName evidence="2">Uncharacterized protein</fullName>
    </submittedName>
</protein>
<feature type="transmembrane region" description="Helical" evidence="1">
    <location>
        <begin position="20"/>
        <end position="47"/>
    </location>
</feature>
<dbReference type="EMBL" id="CP155447">
    <property type="protein sequence ID" value="XBH03617.1"/>
    <property type="molecule type" value="Genomic_DNA"/>
</dbReference>
<sequence>MGNARTKLNVAYFNGCLFVAAIFGLIAQSWVMFLATLAVTILCGIYGGDIRPMAGRR</sequence>